<dbReference type="PANTHER" id="PTHR43081">
    <property type="entry name" value="ADENYLATE CYCLASE, TERMINAL-DIFFERENTIATION SPECIFIC-RELATED"/>
    <property type="match status" value="1"/>
</dbReference>
<dbReference type="SMART" id="SM00044">
    <property type="entry name" value="CYCc"/>
    <property type="match status" value="1"/>
</dbReference>
<comment type="caution">
    <text evidence="2">The sequence shown here is derived from an EMBL/GenBank/DDBJ whole genome shotgun (WGS) entry which is preliminary data.</text>
</comment>
<dbReference type="Pfam" id="PF00211">
    <property type="entry name" value="Guanylate_cyc"/>
    <property type="match status" value="1"/>
</dbReference>
<organism evidence="2 3">
    <name type="scientific">Microvirga aerophila</name>
    <dbReference type="NCBI Taxonomy" id="670291"/>
    <lineage>
        <taxon>Bacteria</taxon>
        <taxon>Pseudomonadati</taxon>
        <taxon>Pseudomonadota</taxon>
        <taxon>Alphaproteobacteria</taxon>
        <taxon>Hyphomicrobiales</taxon>
        <taxon>Methylobacteriaceae</taxon>
        <taxon>Microvirga</taxon>
    </lineage>
</organism>
<evidence type="ECO:0000313" key="2">
    <source>
        <dbReference type="EMBL" id="GEO18352.1"/>
    </source>
</evidence>
<dbReference type="GO" id="GO:0006171">
    <property type="term" value="P:cAMP biosynthetic process"/>
    <property type="evidence" value="ECO:0007669"/>
    <property type="project" value="TreeGrafter"/>
</dbReference>
<sequence length="312" mass="33795">MEFATLEAPPLERKLVAILAADVAGYSRMMHQDEDATLATLTTHRTIIDDLIIAGRGEISGTAGDSVLAEFASVVDAVHCAVAIQQALHKANAAMPVERQMSLRIGINVGDVLVKDGTIFGDGVNVASRLEALAEPGSVCITRGVRDHIRDRGEYEFEDLGEHSVKNIARSVRAFRIMFDPNAATELGEVAATPEASLLSEAASNVPQDAIELEFWQSVQASGAVEEYSAYLDRYPDGIFAPLARERLAKPDILERPQPAPEGSAVELAFWDTVKESDNPAMFQAYLEQFPTGSFKALAEIRLAELNLTRDG</sequence>
<dbReference type="InterPro" id="IPR029787">
    <property type="entry name" value="Nucleotide_cyclase"/>
</dbReference>
<name>A0A512C2A7_9HYPH</name>
<dbReference type="Proteomes" id="UP000321085">
    <property type="component" value="Unassembled WGS sequence"/>
</dbReference>
<dbReference type="PANTHER" id="PTHR43081:SF19">
    <property type="entry name" value="PH-SENSITIVE ADENYLATE CYCLASE RV1264"/>
    <property type="match status" value="1"/>
</dbReference>
<dbReference type="EMBL" id="BJYU01000183">
    <property type="protein sequence ID" value="GEO18352.1"/>
    <property type="molecule type" value="Genomic_DNA"/>
</dbReference>
<feature type="domain" description="Guanylate cyclase" evidence="1">
    <location>
        <begin position="17"/>
        <end position="131"/>
    </location>
</feature>
<reference evidence="2 3" key="1">
    <citation type="submission" date="2019-07" db="EMBL/GenBank/DDBJ databases">
        <title>Whole genome shotgun sequence of Microvirga aerophila NBRC 106136.</title>
        <authorList>
            <person name="Hosoyama A."/>
            <person name="Uohara A."/>
            <person name="Ohji S."/>
            <person name="Ichikawa N."/>
        </authorList>
    </citation>
    <scope>NUCLEOTIDE SEQUENCE [LARGE SCALE GENOMIC DNA]</scope>
    <source>
        <strain evidence="2 3">NBRC 106136</strain>
    </source>
</reference>
<dbReference type="PROSITE" id="PS50125">
    <property type="entry name" value="GUANYLATE_CYCLASE_2"/>
    <property type="match status" value="1"/>
</dbReference>
<dbReference type="Gene3D" id="3.30.70.1230">
    <property type="entry name" value="Nucleotide cyclase"/>
    <property type="match status" value="1"/>
</dbReference>
<dbReference type="GO" id="GO:0035556">
    <property type="term" value="P:intracellular signal transduction"/>
    <property type="evidence" value="ECO:0007669"/>
    <property type="project" value="InterPro"/>
</dbReference>
<gene>
    <name evidence="2" type="ORF">MAE02_60480</name>
</gene>
<proteinExistence type="predicted"/>
<dbReference type="GO" id="GO:0004016">
    <property type="term" value="F:adenylate cyclase activity"/>
    <property type="evidence" value="ECO:0007669"/>
    <property type="project" value="UniProtKB-ARBA"/>
</dbReference>
<dbReference type="CDD" id="cd07302">
    <property type="entry name" value="CHD"/>
    <property type="match status" value="1"/>
</dbReference>
<keyword evidence="3" id="KW-1185">Reference proteome</keyword>
<dbReference type="InterPro" id="IPR050697">
    <property type="entry name" value="Adenylyl/Guanylyl_Cyclase_3/4"/>
</dbReference>
<dbReference type="InterPro" id="IPR001054">
    <property type="entry name" value="A/G_cyclase"/>
</dbReference>
<dbReference type="AlphaFoldDB" id="A0A512C2A7"/>
<dbReference type="SUPFAM" id="SSF55073">
    <property type="entry name" value="Nucleotide cyclase"/>
    <property type="match status" value="1"/>
</dbReference>
<evidence type="ECO:0000313" key="3">
    <source>
        <dbReference type="Proteomes" id="UP000321085"/>
    </source>
</evidence>
<accession>A0A512C2A7</accession>
<protein>
    <recommendedName>
        <fullName evidence="1">Guanylate cyclase domain-containing protein</fullName>
    </recommendedName>
</protein>
<evidence type="ECO:0000259" key="1">
    <source>
        <dbReference type="PROSITE" id="PS50125"/>
    </source>
</evidence>